<evidence type="ECO:0000256" key="15">
    <source>
        <dbReference type="ARBA" id="ARBA00029428"/>
    </source>
</evidence>
<dbReference type="RefSeq" id="XP_022093707.1">
    <property type="nucleotide sequence ID" value="XM_022238015.1"/>
</dbReference>
<keyword evidence="10" id="KW-0770">Synapse</keyword>
<keyword evidence="12" id="KW-0325">Glycoprotein</keyword>
<dbReference type="KEGG" id="aplc:110980936"/>
<dbReference type="GO" id="GO:0072594">
    <property type="term" value="P:establishment of protein localization to organelle"/>
    <property type="evidence" value="ECO:0007669"/>
    <property type="project" value="TreeGrafter"/>
</dbReference>
<organism evidence="26 27">
    <name type="scientific">Acanthaster planci</name>
    <name type="common">Crown-of-thorns starfish</name>
    <dbReference type="NCBI Taxonomy" id="133434"/>
    <lineage>
        <taxon>Eukaryota</taxon>
        <taxon>Metazoa</taxon>
        <taxon>Echinodermata</taxon>
        <taxon>Eleutherozoa</taxon>
        <taxon>Asterozoa</taxon>
        <taxon>Asteroidea</taxon>
        <taxon>Valvatacea</taxon>
        <taxon>Valvatida</taxon>
        <taxon>Acanthasteridae</taxon>
        <taxon>Acanthaster</taxon>
    </lineage>
</organism>
<evidence type="ECO:0000256" key="4">
    <source>
        <dbReference type="ARBA" id="ARBA00004279"/>
    </source>
</evidence>
<dbReference type="GO" id="GO:0005765">
    <property type="term" value="C:lysosomal membrane"/>
    <property type="evidence" value="ECO:0007669"/>
    <property type="project" value="TreeGrafter"/>
</dbReference>
<evidence type="ECO:0000256" key="18">
    <source>
        <dbReference type="ARBA" id="ARBA00074379"/>
    </source>
</evidence>
<feature type="domain" description="Lysosome-associated membrane glycoprotein 2-like luminal" evidence="24">
    <location>
        <begin position="154"/>
        <end position="311"/>
    </location>
</feature>
<keyword evidence="8" id="KW-0967">Endosome</keyword>
<dbReference type="PRINTS" id="PR00336">
    <property type="entry name" value="LYSASSOCTDMP"/>
</dbReference>
<sequence>MKLLTVILALLFLALASDGQSTEQPATRVGKTTQPTMPTQKPATVVPTTQPASKAHTEGKATVVPTTQQASKAHTEGKATVVPTTQPASTAHTQGNATVVPTTQPASTAHTQGNATVVPTTQPVSTAHTQGNATVVPTTVPTKAPATTFSPLRTWSVSDAHGNECILAQFYAAFSGTYKLKDKSTGKFAFNMPENAQVDKAKSRCGSATESAILALSWYQTADTFTLEFTMDPQTKMFQLKSANVSLTHTEAHFPNSSATGAVEYGGVPSEVFFKTELGYSYKCTAMEQIPFKEHAFAITFTDLRVQPFQVDKTFGKESHCPADFPAHWGLRDSKGSYCLLADFELTFTGEYMKKDKKMYPFEYVLPQNAAIDNATSQCGSDKEPEVNAILALTFDNGSSFTQVFQADNKTKTFSLVNATAVLVHSPAHFPDSSDAGKPVTYGGMVPKKFPTGLGSYYKCSAQEKVDFKTKDKFALSYTDVKIQPFDVKDTFGEMNQCSDDTPKRRPAVPPVGHFNISNTKGICMMMQFGAQFIISYQMGNHTKSREGYYFPNITVDTEASTCTDTKAEFVAKFSPEGKKTEKDWTMSLTFTMDKDKNYALTNFTLRYVVDAMYFPGVNASTHDDMTVSNGTKRYDSTAGNYYMCKANQNITAKEVVATFTEMKVQPFAQEVKKGGFGDPTDCAADNDVSNIVPIAVGCALAGLVIIVLIAYLIGRSRTNRSGYQSV</sequence>
<evidence type="ECO:0000256" key="8">
    <source>
        <dbReference type="ARBA" id="ARBA00022753"/>
    </source>
</evidence>
<evidence type="ECO:0000256" key="1">
    <source>
        <dbReference type="ARBA" id="ARBA00004151"/>
    </source>
</evidence>
<dbReference type="Pfam" id="PF01299">
    <property type="entry name" value="Lamp2-like_luminal"/>
    <property type="match status" value="3"/>
</dbReference>
<evidence type="ECO:0000256" key="13">
    <source>
        <dbReference type="ARBA" id="ARBA00023273"/>
    </source>
</evidence>
<evidence type="ECO:0000256" key="7">
    <source>
        <dbReference type="ARBA" id="ARBA00022729"/>
    </source>
</evidence>
<keyword evidence="7 23" id="KW-0732">Signal</keyword>
<comment type="subcellular location">
    <subcellularLocation>
        <location evidence="4">Cell projection</location>
        <location evidence="4">Dendrite</location>
    </subcellularLocation>
    <subcellularLocation>
        <location evidence="17">Cell projection</location>
        <location evidence="17">Growth cone membrane</location>
        <topology evidence="17">Single-pass type I membrane protein</topology>
    </subcellularLocation>
    <subcellularLocation>
        <location evidence="15">Cytoplasmic vesicle</location>
        <location evidence="15">Secretory vesicle</location>
        <location evidence="15">Synaptic vesicle membrane</location>
        <topology evidence="15">Single-pass type I membrane protein</topology>
    </subcellularLocation>
    <subcellularLocation>
        <location evidence="2">Early endosome membrane</location>
        <topology evidence="2">Single-pass type I membrane protein</topology>
    </subcellularLocation>
    <subcellularLocation>
        <location evidence="1">Endoplasmic reticulum-Golgi intermediate compartment membrane</location>
        <topology evidence="1">Single-pass type I membrane protein</topology>
    </subcellularLocation>
    <subcellularLocation>
        <location evidence="20">Membrane</location>
        <topology evidence="20">Single-pass type I membrane protein</topology>
    </subcellularLocation>
    <subcellularLocation>
        <location evidence="3">Recycling endosome</location>
    </subcellularLocation>
</comment>
<evidence type="ECO:0000256" key="10">
    <source>
        <dbReference type="ARBA" id="ARBA00023018"/>
    </source>
</evidence>
<dbReference type="PROSITE" id="PS51407">
    <property type="entry name" value="LAMP_3"/>
    <property type="match status" value="2"/>
</dbReference>
<dbReference type="OMA" id="NFVGVQL"/>
<gene>
    <name evidence="27" type="primary">LOC110980936</name>
</gene>
<evidence type="ECO:0000256" key="23">
    <source>
        <dbReference type="SAM" id="SignalP"/>
    </source>
</evidence>
<evidence type="ECO:0000313" key="26">
    <source>
        <dbReference type="Proteomes" id="UP000694845"/>
    </source>
</evidence>
<keyword evidence="26" id="KW-1185">Reference proteome</keyword>
<feature type="region of interest" description="Disordered" evidence="21">
    <location>
        <begin position="19"/>
        <end position="80"/>
    </location>
</feature>
<evidence type="ECO:0000256" key="21">
    <source>
        <dbReference type="SAM" id="MobiDB-lite"/>
    </source>
</evidence>
<protein>
    <recommendedName>
        <fullName evidence="18">Lysosome-associated membrane glycoprotein 5</fullName>
    </recommendedName>
    <alternativeName>
        <fullName evidence="19">Lysosome-associated membrane protein 5</fullName>
    </alternativeName>
</protein>
<dbReference type="InterPro" id="IPR002000">
    <property type="entry name" value="Lysosome-assoc_membr_glycop"/>
</dbReference>
<evidence type="ECO:0000256" key="14">
    <source>
        <dbReference type="ARBA" id="ARBA00023329"/>
    </source>
</evidence>
<proteinExistence type="inferred from homology"/>
<comment type="similarity">
    <text evidence="5 20">Belongs to the LAMP family.</text>
</comment>
<evidence type="ECO:0000259" key="24">
    <source>
        <dbReference type="Pfam" id="PF01299"/>
    </source>
</evidence>
<evidence type="ECO:0000256" key="5">
    <source>
        <dbReference type="ARBA" id="ARBA00009644"/>
    </source>
</evidence>
<dbReference type="Proteomes" id="UP000694845">
    <property type="component" value="Unplaced"/>
</dbReference>
<evidence type="ECO:0000256" key="22">
    <source>
        <dbReference type="SAM" id="Phobius"/>
    </source>
</evidence>
<evidence type="ECO:0000256" key="9">
    <source>
        <dbReference type="ARBA" id="ARBA00022989"/>
    </source>
</evidence>
<evidence type="ECO:0000259" key="25">
    <source>
        <dbReference type="Pfam" id="PF21222"/>
    </source>
</evidence>
<comment type="function">
    <text evidence="16">Plays a role in short-term synaptic plasticity in a subset of GABAergic neurons in the brain.</text>
</comment>
<feature type="transmembrane region" description="Helical" evidence="22">
    <location>
        <begin position="692"/>
        <end position="714"/>
    </location>
</feature>
<comment type="caution">
    <text evidence="20">Lacks conserved residue(s) required for the propagation of feature annotation.</text>
</comment>
<reference evidence="27" key="1">
    <citation type="submission" date="2025-08" db="UniProtKB">
        <authorList>
            <consortium name="RefSeq"/>
        </authorList>
    </citation>
    <scope>IDENTIFICATION</scope>
</reference>
<feature type="compositionally biased region" description="Low complexity" evidence="21">
    <location>
        <begin position="31"/>
        <end position="44"/>
    </location>
</feature>
<keyword evidence="6 20" id="KW-0812">Transmembrane</keyword>
<feature type="domain" description="Lysosome-associated membrane glycoprotein 2-like luminal" evidence="24">
    <location>
        <begin position="511"/>
        <end position="669"/>
    </location>
</feature>
<keyword evidence="20" id="KW-1015">Disulfide bond</keyword>
<dbReference type="GO" id="GO:0005886">
    <property type="term" value="C:plasma membrane"/>
    <property type="evidence" value="ECO:0007669"/>
    <property type="project" value="UniProtKB-SubCell"/>
</dbReference>
<dbReference type="Gene3D" id="2.40.160.110">
    <property type="match status" value="3"/>
</dbReference>
<dbReference type="GO" id="GO:0031902">
    <property type="term" value="C:late endosome membrane"/>
    <property type="evidence" value="ECO:0007669"/>
    <property type="project" value="TreeGrafter"/>
</dbReference>
<name>A0A8B7YM22_ACAPL</name>
<evidence type="ECO:0000256" key="20">
    <source>
        <dbReference type="PROSITE-ProRule" id="PRU00740"/>
    </source>
</evidence>
<feature type="domain" description="Lysosome-associated membrane glycoprotein 2-like transmembrane" evidence="25">
    <location>
        <begin position="693"/>
        <end position="725"/>
    </location>
</feature>
<keyword evidence="9 22" id="KW-1133">Transmembrane helix</keyword>
<dbReference type="InterPro" id="IPR048528">
    <property type="entry name" value="Lamp2-like_luminal"/>
</dbReference>
<evidence type="ECO:0000256" key="11">
    <source>
        <dbReference type="ARBA" id="ARBA00023136"/>
    </source>
</evidence>
<evidence type="ECO:0000256" key="16">
    <source>
        <dbReference type="ARBA" id="ARBA00053950"/>
    </source>
</evidence>
<keyword evidence="11 20" id="KW-0472">Membrane</keyword>
<evidence type="ECO:0000256" key="3">
    <source>
        <dbReference type="ARBA" id="ARBA00004172"/>
    </source>
</evidence>
<dbReference type="PANTHER" id="PTHR11506:SF35">
    <property type="entry name" value="LYSOSOME-ASSOCIATED MEMBRANE GLYCOPROTEIN 5"/>
    <property type="match status" value="1"/>
</dbReference>
<evidence type="ECO:0000313" key="27">
    <source>
        <dbReference type="RefSeq" id="XP_022093707.1"/>
    </source>
</evidence>
<dbReference type="Pfam" id="PF21222">
    <property type="entry name" value="Lamp2_2nd"/>
    <property type="match status" value="1"/>
</dbReference>
<dbReference type="InterPro" id="IPR048524">
    <property type="entry name" value="Lamp2-like_TM"/>
</dbReference>
<evidence type="ECO:0000256" key="6">
    <source>
        <dbReference type="ARBA" id="ARBA00022692"/>
    </source>
</evidence>
<feature type="domain" description="Lysosome-associated membrane glycoprotein 2-like luminal" evidence="24">
    <location>
        <begin position="337"/>
        <end position="489"/>
    </location>
</feature>
<feature type="chain" id="PRO_5034761496" description="Lysosome-associated membrane glycoprotein 5" evidence="23">
    <location>
        <begin position="20"/>
        <end position="727"/>
    </location>
</feature>
<feature type="disulfide bond" evidence="20">
    <location>
        <begin position="284"/>
        <end position="321"/>
    </location>
</feature>
<feature type="signal peptide" evidence="23">
    <location>
        <begin position="1"/>
        <end position="19"/>
    </location>
</feature>
<accession>A0A8B7YM22</accession>
<dbReference type="PANTHER" id="PTHR11506">
    <property type="entry name" value="LYSOSOME-ASSOCIATED MEMBRANE GLYCOPROTEIN"/>
    <property type="match status" value="1"/>
</dbReference>
<evidence type="ECO:0000256" key="19">
    <source>
        <dbReference type="ARBA" id="ARBA00076257"/>
    </source>
</evidence>
<keyword evidence="13" id="KW-0966">Cell projection</keyword>
<dbReference type="OrthoDB" id="10037042at2759"/>
<evidence type="ECO:0000256" key="2">
    <source>
        <dbReference type="ARBA" id="ARBA00004158"/>
    </source>
</evidence>
<dbReference type="AlphaFoldDB" id="A0A8B7YM22"/>
<keyword evidence="14" id="KW-0968">Cytoplasmic vesicle</keyword>
<dbReference type="GeneID" id="110980936"/>
<evidence type="ECO:0000256" key="12">
    <source>
        <dbReference type="ARBA" id="ARBA00023180"/>
    </source>
</evidence>
<evidence type="ECO:0000256" key="17">
    <source>
        <dbReference type="ARBA" id="ARBA00060492"/>
    </source>
</evidence>